<feature type="chain" id="PRO_5021319428" description="OCEL domain-containing protein" evidence="2">
    <location>
        <begin position="22"/>
        <end position="164"/>
    </location>
</feature>
<evidence type="ECO:0008006" key="5">
    <source>
        <dbReference type="Google" id="ProtNLM"/>
    </source>
</evidence>
<evidence type="ECO:0000313" key="3">
    <source>
        <dbReference type="Ensembl" id="ENSHHUP00000055477.1"/>
    </source>
</evidence>
<dbReference type="GeneTree" id="ENSGT00940000159674"/>
<name>A0A4W5NWL3_9TELE</name>
<evidence type="ECO:0000256" key="2">
    <source>
        <dbReference type="SAM" id="SignalP"/>
    </source>
</evidence>
<dbReference type="AlphaFoldDB" id="A0A4W5NWL3"/>
<keyword evidence="4" id="KW-1185">Reference proteome</keyword>
<reference evidence="3" key="2">
    <citation type="submission" date="2025-08" db="UniProtKB">
        <authorList>
            <consortium name="Ensembl"/>
        </authorList>
    </citation>
    <scope>IDENTIFICATION</scope>
</reference>
<feature type="compositionally biased region" description="Basic and acidic residues" evidence="1">
    <location>
        <begin position="126"/>
        <end position="136"/>
    </location>
</feature>
<dbReference type="PANTHER" id="PTHR10663">
    <property type="entry name" value="GUANYL-NUCLEOTIDE EXCHANGE FACTOR"/>
    <property type="match status" value="1"/>
</dbReference>
<feature type="compositionally biased region" description="Polar residues" evidence="1">
    <location>
        <begin position="138"/>
        <end position="152"/>
    </location>
</feature>
<dbReference type="Ensembl" id="ENSHHUT00000057403.1">
    <property type="protein sequence ID" value="ENSHHUP00000055477.1"/>
    <property type="gene ID" value="ENSHHUG00000033180.1"/>
</dbReference>
<evidence type="ECO:0000313" key="4">
    <source>
        <dbReference type="Proteomes" id="UP000314982"/>
    </source>
</evidence>
<keyword evidence="2" id="KW-0732">Signal</keyword>
<reference evidence="4" key="1">
    <citation type="submission" date="2018-06" db="EMBL/GenBank/DDBJ databases">
        <title>Genome assembly of Danube salmon.</title>
        <authorList>
            <person name="Macqueen D.J."/>
            <person name="Gundappa M.K."/>
        </authorList>
    </citation>
    <scope>NUCLEOTIDE SEQUENCE [LARGE SCALE GENOMIC DNA]</scope>
</reference>
<organism evidence="3 4">
    <name type="scientific">Hucho hucho</name>
    <name type="common">huchen</name>
    <dbReference type="NCBI Taxonomy" id="62062"/>
    <lineage>
        <taxon>Eukaryota</taxon>
        <taxon>Metazoa</taxon>
        <taxon>Chordata</taxon>
        <taxon>Craniata</taxon>
        <taxon>Vertebrata</taxon>
        <taxon>Euteleostomi</taxon>
        <taxon>Actinopterygii</taxon>
        <taxon>Neopterygii</taxon>
        <taxon>Teleostei</taxon>
        <taxon>Protacanthopterygii</taxon>
        <taxon>Salmoniformes</taxon>
        <taxon>Salmonidae</taxon>
        <taxon>Salmoninae</taxon>
        <taxon>Hucho</taxon>
    </lineage>
</organism>
<dbReference type="PANTHER" id="PTHR10663:SF329">
    <property type="entry name" value="PH AND SEC7 DOMAIN-CONTAINING PROTEIN 2"/>
    <property type="match status" value="1"/>
</dbReference>
<evidence type="ECO:0000256" key="1">
    <source>
        <dbReference type="SAM" id="MobiDB-lite"/>
    </source>
</evidence>
<accession>A0A4W5NWL3</accession>
<proteinExistence type="predicted"/>
<feature type="region of interest" description="Disordered" evidence="1">
    <location>
        <begin position="123"/>
        <end position="164"/>
    </location>
</feature>
<dbReference type="STRING" id="62062.ENSHHUP00000055477"/>
<dbReference type="Proteomes" id="UP000314982">
    <property type="component" value="Unassembled WGS sequence"/>
</dbReference>
<sequence>MMSWIFRINLVAALFSAPAFPAAIGSMKTFCRPLLPSSSTRLNQEEQLQFHEGKLKQMSVEVEEHRKCPPSPSPKSREWEEYRIKEHYLIYEKSRYETYINLLQAKMRAETDDLEKIEASVMSGIEEGRGGREGYLRKTQSSPSISQHSLNGRASGRTAPDQRS</sequence>
<reference evidence="3" key="3">
    <citation type="submission" date="2025-09" db="UniProtKB">
        <authorList>
            <consortium name="Ensembl"/>
        </authorList>
    </citation>
    <scope>IDENTIFICATION</scope>
</reference>
<protein>
    <recommendedName>
        <fullName evidence="5">OCEL domain-containing protein</fullName>
    </recommendedName>
</protein>
<feature type="signal peptide" evidence="2">
    <location>
        <begin position="1"/>
        <end position="21"/>
    </location>
</feature>